<accession>A0AAD8EBV0</accession>
<reference evidence="1" key="2">
    <citation type="submission" date="2023-05" db="EMBL/GenBank/DDBJ databases">
        <authorList>
            <person name="Fouks B."/>
        </authorList>
    </citation>
    <scope>NUCLEOTIDE SEQUENCE</scope>
    <source>
        <strain evidence="1">Stay&amp;Tobe</strain>
        <tissue evidence="1">Testes</tissue>
    </source>
</reference>
<feature type="non-terminal residue" evidence="1">
    <location>
        <position position="114"/>
    </location>
</feature>
<organism evidence="1 2">
    <name type="scientific">Diploptera punctata</name>
    <name type="common">Pacific beetle cockroach</name>
    <dbReference type="NCBI Taxonomy" id="6984"/>
    <lineage>
        <taxon>Eukaryota</taxon>
        <taxon>Metazoa</taxon>
        <taxon>Ecdysozoa</taxon>
        <taxon>Arthropoda</taxon>
        <taxon>Hexapoda</taxon>
        <taxon>Insecta</taxon>
        <taxon>Pterygota</taxon>
        <taxon>Neoptera</taxon>
        <taxon>Polyneoptera</taxon>
        <taxon>Dictyoptera</taxon>
        <taxon>Blattodea</taxon>
        <taxon>Blaberoidea</taxon>
        <taxon>Blaberidae</taxon>
        <taxon>Diplopterinae</taxon>
        <taxon>Diploptera</taxon>
    </lineage>
</organism>
<name>A0AAD8EBV0_DIPPU</name>
<feature type="non-terminal residue" evidence="1">
    <location>
        <position position="1"/>
    </location>
</feature>
<proteinExistence type="predicted"/>
<reference evidence="1" key="1">
    <citation type="journal article" date="2023" name="IScience">
        <title>Live-bearing cockroach genome reveals convergent evolutionary mechanisms linked to viviparity in insects and beyond.</title>
        <authorList>
            <person name="Fouks B."/>
            <person name="Harrison M.C."/>
            <person name="Mikhailova A.A."/>
            <person name="Marchal E."/>
            <person name="English S."/>
            <person name="Carruthers M."/>
            <person name="Jennings E.C."/>
            <person name="Chiamaka E.L."/>
            <person name="Frigard R.A."/>
            <person name="Pippel M."/>
            <person name="Attardo G.M."/>
            <person name="Benoit J.B."/>
            <person name="Bornberg-Bauer E."/>
            <person name="Tobe S.S."/>
        </authorList>
    </citation>
    <scope>NUCLEOTIDE SEQUENCE</scope>
    <source>
        <tissue evidence="1">Testes</tissue>
    </source>
</reference>
<protein>
    <submittedName>
        <fullName evidence="1">Uncharacterized protein</fullName>
    </submittedName>
</protein>
<gene>
    <name evidence="1" type="ORF">L9F63_021609</name>
</gene>
<comment type="caution">
    <text evidence="1">The sequence shown here is derived from an EMBL/GenBank/DDBJ whole genome shotgun (WGS) entry which is preliminary data.</text>
</comment>
<evidence type="ECO:0000313" key="1">
    <source>
        <dbReference type="EMBL" id="KAJ9584052.1"/>
    </source>
</evidence>
<evidence type="ECO:0000313" key="2">
    <source>
        <dbReference type="Proteomes" id="UP001233999"/>
    </source>
</evidence>
<dbReference type="EMBL" id="JASPKZ010007477">
    <property type="protein sequence ID" value="KAJ9584052.1"/>
    <property type="molecule type" value="Genomic_DNA"/>
</dbReference>
<keyword evidence="2" id="KW-1185">Reference proteome</keyword>
<dbReference type="Proteomes" id="UP001233999">
    <property type="component" value="Unassembled WGS sequence"/>
</dbReference>
<dbReference type="AlphaFoldDB" id="A0AAD8EBV0"/>
<sequence>NELALTHKSVQARFIHSKPSHCVESMNALNQSRREPMGTNGNRYFDHVFEQKNRRNIAGRRRRCIRILEFWVISCQYYEKRRLSCMTNDQVVIARDPDDASFMKNTFFPICGSI</sequence>